<dbReference type="SUPFAM" id="SSF56672">
    <property type="entry name" value="DNA/RNA polymerases"/>
    <property type="match status" value="1"/>
</dbReference>
<dbReference type="InterPro" id="IPR013103">
    <property type="entry name" value="RVT_2"/>
</dbReference>
<dbReference type="AlphaFoldDB" id="A0A061FU15"/>
<accession>A0A061FU15</accession>
<keyword evidence="3" id="KW-1185">Reference proteome</keyword>
<dbReference type="HOGENOM" id="CLU_708647_0_0_1"/>
<dbReference type="eggNOG" id="KOG0017">
    <property type="taxonomic scope" value="Eukaryota"/>
</dbReference>
<dbReference type="InterPro" id="IPR043502">
    <property type="entry name" value="DNA/RNA_pol_sf"/>
</dbReference>
<evidence type="ECO:0000259" key="1">
    <source>
        <dbReference type="Pfam" id="PF07727"/>
    </source>
</evidence>
<dbReference type="InParanoid" id="A0A061FU15"/>
<feature type="domain" description="Reverse transcriptase Ty1/copia-type" evidence="1">
    <location>
        <begin position="168"/>
        <end position="315"/>
    </location>
</feature>
<proteinExistence type="predicted"/>
<gene>
    <name evidence="2" type="ORF">TCM_012300</name>
</gene>
<evidence type="ECO:0000313" key="2">
    <source>
        <dbReference type="EMBL" id="EOY20985.1"/>
    </source>
</evidence>
<reference evidence="2 3" key="1">
    <citation type="journal article" date="2013" name="Genome Biol.">
        <title>The genome sequence of the most widely cultivated cacao type and its use to identify candidate genes regulating pod color.</title>
        <authorList>
            <person name="Motamayor J.C."/>
            <person name="Mockaitis K."/>
            <person name="Schmutz J."/>
            <person name="Haiminen N."/>
            <person name="Iii D.L."/>
            <person name="Cornejo O."/>
            <person name="Findley S.D."/>
            <person name="Zheng P."/>
            <person name="Utro F."/>
            <person name="Royaert S."/>
            <person name="Saski C."/>
            <person name="Jenkins J."/>
            <person name="Podicheti R."/>
            <person name="Zhao M."/>
            <person name="Scheffler B.E."/>
            <person name="Stack J.C."/>
            <person name="Feltus F.A."/>
            <person name="Mustiga G.M."/>
            <person name="Amores F."/>
            <person name="Phillips W."/>
            <person name="Marelli J.P."/>
            <person name="May G.D."/>
            <person name="Shapiro H."/>
            <person name="Ma J."/>
            <person name="Bustamante C.D."/>
            <person name="Schnell R.J."/>
            <person name="Main D."/>
            <person name="Gilbert D."/>
            <person name="Parida L."/>
            <person name="Kuhn D.N."/>
        </authorList>
    </citation>
    <scope>NUCLEOTIDE SEQUENCE [LARGE SCALE GENOMIC DNA]</scope>
    <source>
        <strain evidence="3">cv. Matina 1-6</strain>
    </source>
</reference>
<evidence type="ECO:0000313" key="3">
    <source>
        <dbReference type="Proteomes" id="UP000026915"/>
    </source>
</evidence>
<dbReference type="GO" id="GO:0016301">
    <property type="term" value="F:kinase activity"/>
    <property type="evidence" value="ECO:0007669"/>
    <property type="project" value="UniProtKB-KW"/>
</dbReference>
<dbReference type="STRING" id="3641.A0A061FU15"/>
<protein>
    <submittedName>
        <fullName evidence="2">Cysteine-rich RLK (RECEPTOR-like protein kinase) 8</fullName>
    </submittedName>
</protein>
<dbReference type="Pfam" id="PF07727">
    <property type="entry name" value="RVT_2"/>
    <property type="match status" value="1"/>
</dbReference>
<keyword evidence="2" id="KW-0418">Kinase</keyword>
<keyword evidence="2" id="KW-0808">Transferase</keyword>
<dbReference type="Gramene" id="EOY20985">
    <property type="protein sequence ID" value="EOY20985"/>
    <property type="gene ID" value="TCM_012300"/>
</dbReference>
<dbReference type="Proteomes" id="UP000026915">
    <property type="component" value="Chromosome 3"/>
</dbReference>
<organism evidence="2 3">
    <name type="scientific">Theobroma cacao</name>
    <name type="common">Cacao</name>
    <name type="synonym">Cocoa</name>
    <dbReference type="NCBI Taxonomy" id="3641"/>
    <lineage>
        <taxon>Eukaryota</taxon>
        <taxon>Viridiplantae</taxon>
        <taxon>Streptophyta</taxon>
        <taxon>Embryophyta</taxon>
        <taxon>Tracheophyta</taxon>
        <taxon>Spermatophyta</taxon>
        <taxon>Magnoliopsida</taxon>
        <taxon>eudicotyledons</taxon>
        <taxon>Gunneridae</taxon>
        <taxon>Pentapetalae</taxon>
        <taxon>rosids</taxon>
        <taxon>malvids</taxon>
        <taxon>Malvales</taxon>
        <taxon>Malvaceae</taxon>
        <taxon>Byttnerioideae</taxon>
        <taxon>Theobroma</taxon>
    </lineage>
</organism>
<name>A0A061FU15_THECC</name>
<sequence>MLSPFTSTKTLLKSPFFAERCIKGENKRLKAKGFEGKELYIPIHTKDEEETEDAIEAKVKETKIAGSNTTLRLVIQTIPKKKEEEEVEEVIDQSWLTNLTLSAINAIDLPSNPKTIGVKWVYKTKLKKNGEVDKYKARLVAKGYKQKYDIDYKEVFAVVSRLDTIRLVFINQPPGYVKSVIEHKLYKLKKTLYGLKQAPRAWNSHIDAYFHKEGFQRYLYEHTLYIKIEDGGKMLMVCVNVDDLIYTGNDSVMIHVFKRNMMIEFDMSNLGLMHYFLGIEVMQSPISIFISQNKYVLEILDRFKMKDYNLVCTQIEYGLKLMKDDGGKKINATFYKQIVGSLMYLTSTRPDIIKDQVADIMTKLLKQDVFVKLQRMLGVFFSKDVVQGKA</sequence>
<dbReference type="EMBL" id="CM001881">
    <property type="protein sequence ID" value="EOY20985.1"/>
    <property type="molecule type" value="Genomic_DNA"/>
</dbReference>